<dbReference type="EMBL" id="JAHLFM010000020">
    <property type="protein sequence ID" value="MBU3830781.1"/>
    <property type="molecule type" value="Genomic_DNA"/>
</dbReference>
<reference evidence="3" key="1">
    <citation type="journal article" date="2021" name="PeerJ">
        <title>Extensive microbial diversity within the chicken gut microbiome revealed by metagenomics and culture.</title>
        <authorList>
            <person name="Gilroy R."/>
            <person name="Ravi A."/>
            <person name="Getino M."/>
            <person name="Pursley I."/>
            <person name="Horton D.L."/>
            <person name="Alikhan N.F."/>
            <person name="Baker D."/>
            <person name="Gharbi K."/>
            <person name="Hall N."/>
            <person name="Watson M."/>
            <person name="Adriaenssens E.M."/>
            <person name="Foster-Nyarko E."/>
            <person name="Jarju S."/>
            <person name="Secka A."/>
            <person name="Antonio M."/>
            <person name="Oren A."/>
            <person name="Chaudhuri R.R."/>
            <person name="La Ragione R."/>
            <person name="Hildebrand F."/>
            <person name="Pallen M.J."/>
        </authorList>
    </citation>
    <scope>NUCLEOTIDE SEQUENCE</scope>
    <source>
        <strain evidence="3">A5-1222</strain>
    </source>
</reference>
<accession>A0A9E2NVY7</accession>
<evidence type="ECO:0000259" key="1">
    <source>
        <dbReference type="Pfam" id="PF01926"/>
    </source>
</evidence>
<dbReference type="Pfam" id="PF21516">
    <property type="entry name" value="YqeH-like_C"/>
    <property type="match status" value="1"/>
</dbReference>
<dbReference type="InterPro" id="IPR048422">
    <property type="entry name" value="NOA1/YqeH-like_C"/>
</dbReference>
<dbReference type="InterPro" id="IPR027417">
    <property type="entry name" value="P-loop_NTPase"/>
</dbReference>
<dbReference type="InterPro" id="IPR006073">
    <property type="entry name" value="GTP-bd"/>
</dbReference>
<comment type="caution">
    <text evidence="3">The sequence shown here is derived from an EMBL/GenBank/DDBJ whole genome shotgun (WGS) entry which is preliminary data.</text>
</comment>
<feature type="domain" description="NOA1/YqeH-like C-terminal" evidence="2">
    <location>
        <begin position="269"/>
        <end position="358"/>
    </location>
</feature>
<dbReference type="Gene3D" id="3.40.50.300">
    <property type="entry name" value="P-loop containing nucleotide triphosphate hydrolases"/>
    <property type="match status" value="1"/>
</dbReference>
<organism evidence="3 4">
    <name type="scientific">Candidatus Ureaplasma intestinipullorum</name>
    <dbReference type="NCBI Taxonomy" id="2838770"/>
    <lineage>
        <taxon>Bacteria</taxon>
        <taxon>Bacillati</taxon>
        <taxon>Mycoplasmatota</taxon>
        <taxon>Mycoplasmoidales</taxon>
        <taxon>Mycoplasmoidaceae</taxon>
        <taxon>Ureaplasma</taxon>
    </lineage>
</organism>
<evidence type="ECO:0000313" key="4">
    <source>
        <dbReference type="Proteomes" id="UP000824247"/>
    </source>
</evidence>
<dbReference type="GO" id="GO:0005525">
    <property type="term" value="F:GTP binding"/>
    <property type="evidence" value="ECO:0007669"/>
    <property type="project" value="InterPro"/>
</dbReference>
<sequence>MKSCNNKKCLGCGAFLTNDPNSLGYVNKNLNDVDYCIRCFRLRNYSEIDNSNLNIADIEKQIEQLDYSKSIYIFHVVDVMDLDNTVLRNFINFQNKLVFIVNKMDCLPKQYNAELTASMIYKTIESFGYNDPKIIFTSSFNKSSIKKINKLVANVNIRKQKALFVGCSNVGKSSLINQLLKLNDQNEELTVSPFINTTILLKQIKVGKNLIIDTPGLPQKQNILNYVENKDVKRIINLKNSCSINYFINPNQTLQIEGLLSIDYLEGTKSSFTFYISKDLKISRMKSSNADKNWEINISNPKIIKFLPKYHEYKEIEICLDKDHKHNLDVSGLGLITLNKGIEKIKVKTLKEVGISVTKYAII</sequence>
<protein>
    <submittedName>
        <fullName evidence="3">50S ribosome-binding GTPase</fullName>
    </submittedName>
</protein>
<dbReference type="InterPro" id="IPR050896">
    <property type="entry name" value="Mito_lipid_metab_GTPase"/>
</dbReference>
<dbReference type="AlphaFoldDB" id="A0A9E2NVY7"/>
<dbReference type="Proteomes" id="UP000824247">
    <property type="component" value="Unassembled WGS sequence"/>
</dbReference>
<evidence type="ECO:0000313" key="3">
    <source>
        <dbReference type="EMBL" id="MBU3830781.1"/>
    </source>
</evidence>
<proteinExistence type="predicted"/>
<dbReference type="PANTHER" id="PTHR46434">
    <property type="entry name" value="GENETIC INTERACTOR OF PROHIBITINS 3, MITOCHONDRIAL"/>
    <property type="match status" value="1"/>
</dbReference>
<gene>
    <name evidence="3" type="ORF">H9897_01345</name>
</gene>
<feature type="domain" description="G" evidence="1">
    <location>
        <begin position="162"/>
        <end position="238"/>
    </location>
</feature>
<reference evidence="3" key="2">
    <citation type="submission" date="2021-04" db="EMBL/GenBank/DDBJ databases">
        <authorList>
            <person name="Gilroy R."/>
        </authorList>
    </citation>
    <scope>NUCLEOTIDE SEQUENCE</scope>
    <source>
        <strain evidence="3">A5-1222</strain>
    </source>
</reference>
<dbReference type="PANTHER" id="PTHR46434:SF1">
    <property type="entry name" value="GENETIC INTERACTOR OF PROHIBITINS 3, MITOCHONDRIAL"/>
    <property type="match status" value="1"/>
</dbReference>
<dbReference type="SUPFAM" id="SSF52540">
    <property type="entry name" value="P-loop containing nucleoside triphosphate hydrolases"/>
    <property type="match status" value="1"/>
</dbReference>
<dbReference type="Pfam" id="PF01926">
    <property type="entry name" value="MMR_HSR1"/>
    <property type="match status" value="1"/>
</dbReference>
<name>A0A9E2NVY7_9BACT</name>
<evidence type="ECO:0000259" key="2">
    <source>
        <dbReference type="Pfam" id="PF21516"/>
    </source>
</evidence>